<comment type="caution">
    <text evidence="7">The sequence shown here is derived from an EMBL/GenBank/DDBJ whole genome shotgun (WGS) entry which is preliminary data.</text>
</comment>
<evidence type="ECO:0000256" key="6">
    <source>
        <dbReference type="SAM" id="Phobius"/>
    </source>
</evidence>
<keyword evidence="5 6" id="KW-0472">Membrane</keyword>
<evidence type="ECO:0000256" key="2">
    <source>
        <dbReference type="ARBA" id="ARBA00006325"/>
    </source>
</evidence>
<evidence type="ECO:0000256" key="4">
    <source>
        <dbReference type="ARBA" id="ARBA00022989"/>
    </source>
</evidence>
<dbReference type="AlphaFoldDB" id="A0A8H3X8H8"/>
<comment type="subcellular location">
    <subcellularLocation>
        <location evidence="1">Membrane</location>
        <topology evidence="1">Multi-pass membrane protein</topology>
    </subcellularLocation>
</comment>
<dbReference type="EMBL" id="WTPW01001584">
    <property type="protein sequence ID" value="KAF0427640.1"/>
    <property type="molecule type" value="Genomic_DNA"/>
</dbReference>
<dbReference type="Proteomes" id="UP000439903">
    <property type="component" value="Unassembled WGS sequence"/>
</dbReference>
<keyword evidence="3 6" id="KW-0812">Transmembrane</keyword>
<accession>A0A8H3X8H8</accession>
<proteinExistence type="inferred from homology"/>
<reference evidence="7 8" key="1">
    <citation type="journal article" date="2019" name="Environ. Microbiol.">
        <title>At the nexus of three kingdoms: the genome of the mycorrhizal fungus Gigaspora margarita provides insights into plant, endobacterial and fungal interactions.</title>
        <authorList>
            <person name="Venice F."/>
            <person name="Ghignone S."/>
            <person name="Salvioli di Fossalunga A."/>
            <person name="Amselem J."/>
            <person name="Novero M."/>
            <person name="Xianan X."/>
            <person name="Sedzielewska Toro K."/>
            <person name="Morin E."/>
            <person name="Lipzen A."/>
            <person name="Grigoriev I.V."/>
            <person name="Henrissat B."/>
            <person name="Martin F.M."/>
            <person name="Bonfante P."/>
        </authorList>
    </citation>
    <scope>NUCLEOTIDE SEQUENCE [LARGE SCALE GENOMIC DNA]</scope>
    <source>
        <strain evidence="7 8">BEG34</strain>
    </source>
</reference>
<feature type="transmembrane region" description="Helical" evidence="6">
    <location>
        <begin position="106"/>
        <end position="128"/>
    </location>
</feature>
<dbReference type="PANTHER" id="PTHR22779">
    <property type="entry name" value="SD17342P"/>
    <property type="match status" value="1"/>
</dbReference>
<evidence type="ECO:0000256" key="3">
    <source>
        <dbReference type="ARBA" id="ARBA00022692"/>
    </source>
</evidence>
<feature type="transmembrane region" description="Helical" evidence="6">
    <location>
        <begin position="40"/>
        <end position="61"/>
    </location>
</feature>
<name>A0A8H3X8H8_GIGMA</name>
<protein>
    <submittedName>
        <fullName evidence="7">Integral membrane protein</fullName>
    </submittedName>
</protein>
<gene>
    <name evidence="7" type="ORF">F8M41_005986</name>
</gene>
<dbReference type="InterPro" id="IPR019334">
    <property type="entry name" value="TMEM170A/B/YPR153W-like"/>
</dbReference>
<dbReference type="OrthoDB" id="2131401at2759"/>
<keyword evidence="4 6" id="KW-1133">Transmembrane helix</keyword>
<keyword evidence="8" id="KW-1185">Reference proteome</keyword>
<evidence type="ECO:0000256" key="1">
    <source>
        <dbReference type="ARBA" id="ARBA00004141"/>
    </source>
</evidence>
<evidence type="ECO:0000256" key="5">
    <source>
        <dbReference type="ARBA" id="ARBA00023136"/>
    </source>
</evidence>
<dbReference type="PANTHER" id="PTHR22779:SF6">
    <property type="entry name" value="SD17342P"/>
    <property type="match status" value="1"/>
</dbReference>
<sequence length="132" mass="15253">MANNFDIPSNNSPTWPSLYWPFNNANYLYQANDIWRFTTIWTLIFFTSIYGFAGLWTWIIFRKYRWSFLIPIGFVIIALLTGFINSVIIGYILAGAYNIGELPMSVWIPFLWGLIQAFLLLIGCSATFTSIL</sequence>
<dbReference type="GO" id="GO:0016020">
    <property type="term" value="C:membrane"/>
    <property type="evidence" value="ECO:0007669"/>
    <property type="project" value="UniProtKB-SubCell"/>
</dbReference>
<evidence type="ECO:0000313" key="8">
    <source>
        <dbReference type="Proteomes" id="UP000439903"/>
    </source>
</evidence>
<feature type="transmembrane region" description="Helical" evidence="6">
    <location>
        <begin position="68"/>
        <end position="94"/>
    </location>
</feature>
<evidence type="ECO:0000313" key="7">
    <source>
        <dbReference type="EMBL" id="KAF0427640.1"/>
    </source>
</evidence>
<comment type="similarity">
    <text evidence="2">Belongs to the TMEM170 family.</text>
</comment>
<dbReference type="Pfam" id="PF10190">
    <property type="entry name" value="Tmemb_170"/>
    <property type="match status" value="1"/>
</dbReference>
<organism evidence="7 8">
    <name type="scientific">Gigaspora margarita</name>
    <dbReference type="NCBI Taxonomy" id="4874"/>
    <lineage>
        <taxon>Eukaryota</taxon>
        <taxon>Fungi</taxon>
        <taxon>Fungi incertae sedis</taxon>
        <taxon>Mucoromycota</taxon>
        <taxon>Glomeromycotina</taxon>
        <taxon>Glomeromycetes</taxon>
        <taxon>Diversisporales</taxon>
        <taxon>Gigasporaceae</taxon>
        <taxon>Gigaspora</taxon>
    </lineage>
</organism>